<dbReference type="InterPro" id="IPR011793">
    <property type="entry name" value="YbdK"/>
</dbReference>
<dbReference type="PANTHER" id="PTHR36510">
    <property type="entry name" value="GLUTAMATE--CYSTEINE LIGASE 2-RELATED"/>
    <property type="match status" value="1"/>
</dbReference>
<dbReference type="InterPro" id="IPR014746">
    <property type="entry name" value="Gln_synth/guanido_kin_cat_dom"/>
</dbReference>
<dbReference type="Pfam" id="PF04107">
    <property type="entry name" value="GCS2"/>
    <property type="match status" value="1"/>
</dbReference>
<keyword evidence="1 5" id="KW-0436">Ligase</keyword>
<name>A0A346Y3H6_9ACTN</name>
<dbReference type="SUPFAM" id="SSF55931">
    <property type="entry name" value="Glutamine synthetase/guanido kinase"/>
    <property type="match status" value="1"/>
</dbReference>
<evidence type="ECO:0000256" key="3">
    <source>
        <dbReference type="ARBA" id="ARBA00022840"/>
    </source>
</evidence>
<evidence type="ECO:0000256" key="4">
    <source>
        <dbReference type="ARBA" id="ARBA00048819"/>
    </source>
</evidence>
<organism evidence="6 7">
    <name type="scientific">Euzebya pacifica</name>
    <dbReference type="NCBI Taxonomy" id="1608957"/>
    <lineage>
        <taxon>Bacteria</taxon>
        <taxon>Bacillati</taxon>
        <taxon>Actinomycetota</taxon>
        <taxon>Nitriliruptoria</taxon>
        <taxon>Euzebyales</taxon>
    </lineage>
</organism>
<dbReference type="Gene3D" id="3.30.590.20">
    <property type="match status" value="1"/>
</dbReference>
<dbReference type="InterPro" id="IPR006336">
    <property type="entry name" value="GCS2"/>
</dbReference>
<dbReference type="InterPro" id="IPR050141">
    <property type="entry name" value="GCL_type2/YbdK_subfam"/>
</dbReference>
<dbReference type="AlphaFoldDB" id="A0A346Y3H6"/>
<dbReference type="KEGG" id="euz:DVS28_a4358"/>
<dbReference type="NCBIfam" id="NF010041">
    <property type="entry name" value="PRK13517.1-1"/>
    <property type="match status" value="1"/>
</dbReference>
<keyword evidence="2 5" id="KW-0547">Nucleotide-binding</keyword>
<evidence type="ECO:0000256" key="2">
    <source>
        <dbReference type="ARBA" id="ARBA00022741"/>
    </source>
</evidence>
<comment type="function">
    <text evidence="5">ATP-dependent carboxylate-amine ligase which exhibits weak glutamate--cysteine ligase activity.</text>
</comment>
<accession>A0A346Y3H6</accession>
<dbReference type="PANTHER" id="PTHR36510:SF1">
    <property type="entry name" value="GLUTAMATE--CYSTEINE LIGASE 2-RELATED"/>
    <property type="match status" value="1"/>
</dbReference>
<gene>
    <name evidence="6" type="ORF">DVS28_a4358</name>
</gene>
<keyword evidence="3 5" id="KW-0067">ATP-binding</keyword>
<evidence type="ECO:0000313" key="6">
    <source>
        <dbReference type="EMBL" id="AXV09023.1"/>
    </source>
</evidence>
<keyword evidence="7" id="KW-1185">Reference proteome</keyword>
<proteinExistence type="inferred from homology"/>
<dbReference type="NCBIfam" id="TIGR02050">
    <property type="entry name" value="gshA_cyan_rel"/>
    <property type="match status" value="1"/>
</dbReference>
<dbReference type="GO" id="GO:0042398">
    <property type="term" value="P:modified amino acid biosynthetic process"/>
    <property type="evidence" value="ECO:0007669"/>
    <property type="project" value="InterPro"/>
</dbReference>
<sequence length="367" mass="40427">MEEEFLLVDPDDGRLVPRVEEVIANLQSAWPNRIEREMNRCQVELSTTVHRSLTDLEAELVLRREDLAGAAAAAGCAILPTATHPFSSAAEQQVRREEPRFDAMWERYRLIAEQQVVCGAHFHVGMGDRDTDVRVARILRPWLPVLLALSANSPFWEGQDTGYASFRSEVWLRWPTAGFPPPLDDAAAFERHVAQLVEAEVVADSSYLYWYLRPSMVHPTLECRVVDIPLHTEDTVTLAGLYRGLAAAALDGALPDPDVPSDLLDAAMWRAGRYGLQERLLDPLALRPVPAAEVVDTTLVAARDALERHGDLDRVTSGVQQILERGTGSERQRRLAETAPGAQVVRELRTDAGAQPALPAATGAPTG</sequence>
<evidence type="ECO:0000313" key="7">
    <source>
        <dbReference type="Proteomes" id="UP000264006"/>
    </source>
</evidence>
<dbReference type="EC" id="6.3.2.2" evidence="5"/>
<comment type="similarity">
    <text evidence="5">Belongs to the glutamate--cysteine ligase type 2 family. YbdK subfamily.</text>
</comment>
<dbReference type="Proteomes" id="UP000264006">
    <property type="component" value="Chromosome"/>
</dbReference>
<dbReference type="HAMAP" id="MF_01609">
    <property type="entry name" value="Glu_cys_ligase_2"/>
    <property type="match status" value="1"/>
</dbReference>
<dbReference type="EMBL" id="CP031165">
    <property type="protein sequence ID" value="AXV09023.1"/>
    <property type="molecule type" value="Genomic_DNA"/>
</dbReference>
<reference evidence="6 7" key="1">
    <citation type="submission" date="2018-09" db="EMBL/GenBank/DDBJ databases">
        <title>Complete genome sequence of Euzebya sp. DY32-46 isolated from seawater of Pacific Ocean.</title>
        <authorList>
            <person name="Xu L."/>
            <person name="Wu Y.-H."/>
            <person name="Xu X.-W."/>
        </authorList>
    </citation>
    <scope>NUCLEOTIDE SEQUENCE [LARGE SCALE GENOMIC DNA]</scope>
    <source>
        <strain evidence="6 7">DY32-46</strain>
    </source>
</reference>
<dbReference type="GO" id="GO:0005524">
    <property type="term" value="F:ATP binding"/>
    <property type="evidence" value="ECO:0007669"/>
    <property type="project" value="UniProtKB-KW"/>
</dbReference>
<evidence type="ECO:0000256" key="1">
    <source>
        <dbReference type="ARBA" id="ARBA00022598"/>
    </source>
</evidence>
<evidence type="ECO:0000256" key="5">
    <source>
        <dbReference type="HAMAP-Rule" id="MF_01609"/>
    </source>
</evidence>
<dbReference type="GO" id="GO:0004357">
    <property type="term" value="F:glutamate-cysteine ligase activity"/>
    <property type="evidence" value="ECO:0007669"/>
    <property type="project" value="UniProtKB-EC"/>
</dbReference>
<protein>
    <recommendedName>
        <fullName evidence="5">Putative glutamate--cysteine ligase 2</fullName>
        <ecNumber evidence="5">6.3.2.2</ecNumber>
    </recommendedName>
    <alternativeName>
        <fullName evidence="5">Gamma-glutamylcysteine synthetase 2</fullName>
        <shortName evidence="5">GCS 2</shortName>
        <shortName evidence="5">Gamma-GCS 2</shortName>
    </alternativeName>
</protein>
<comment type="catalytic activity">
    <reaction evidence="4 5">
        <text>L-cysteine + L-glutamate + ATP = gamma-L-glutamyl-L-cysteine + ADP + phosphate + H(+)</text>
        <dbReference type="Rhea" id="RHEA:13285"/>
        <dbReference type="ChEBI" id="CHEBI:15378"/>
        <dbReference type="ChEBI" id="CHEBI:29985"/>
        <dbReference type="ChEBI" id="CHEBI:30616"/>
        <dbReference type="ChEBI" id="CHEBI:35235"/>
        <dbReference type="ChEBI" id="CHEBI:43474"/>
        <dbReference type="ChEBI" id="CHEBI:58173"/>
        <dbReference type="ChEBI" id="CHEBI:456216"/>
        <dbReference type="EC" id="6.3.2.2"/>
    </reaction>
</comment>